<sequence>MRNIIKLSKKYKSIVILSFIALILIMLGYIFREKLEYILSLLKDKKQIEDFLLSMGSFSIVVFILLQMLQVIIFFIPGEVIQTIGGYVFGTWKGTCLSILGITIGAAILFLITRKYRERLVNKVVSKSIKIQFEKVLNSKKSSLIIFLIYLLPGMPKDVMILLCGLSKISFKDFMIYSTLGRIPALILSCYYGDSIALGNKSIIIIATIIVALIAIVGIMFKKDIFRKLERIN</sequence>
<dbReference type="GO" id="GO:0005886">
    <property type="term" value="C:plasma membrane"/>
    <property type="evidence" value="ECO:0007669"/>
    <property type="project" value="UniProtKB-SubCell"/>
</dbReference>
<evidence type="ECO:0000256" key="5">
    <source>
        <dbReference type="ARBA" id="ARBA00023136"/>
    </source>
</evidence>
<dbReference type="RefSeq" id="WP_035151652.1">
    <property type="nucleotide sequence ID" value="NZ_JAAZWO010000004.1"/>
</dbReference>
<comment type="similarity">
    <text evidence="6">Belongs to the TVP38/TMEM64 family.</text>
</comment>
<gene>
    <name evidence="8" type="ORF">HGG79_04070</name>
</gene>
<evidence type="ECO:0000256" key="6">
    <source>
        <dbReference type="RuleBase" id="RU366058"/>
    </source>
</evidence>
<comment type="caution">
    <text evidence="8">The sequence shown here is derived from an EMBL/GenBank/DDBJ whole genome shotgun (WGS) entry which is preliminary data.</text>
</comment>
<keyword evidence="2 6" id="KW-1003">Cell membrane</keyword>
<evidence type="ECO:0000256" key="1">
    <source>
        <dbReference type="ARBA" id="ARBA00004651"/>
    </source>
</evidence>
<dbReference type="InterPro" id="IPR015414">
    <property type="entry name" value="TMEM64"/>
</dbReference>
<comment type="subcellular location">
    <subcellularLocation>
        <location evidence="1 6">Cell membrane</location>
        <topology evidence="1 6">Multi-pass membrane protein</topology>
    </subcellularLocation>
</comment>
<accession>A0A923IZG0</accession>
<protein>
    <recommendedName>
        <fullName evidence="6">TVP38/TMEM64 family membrane protein</fullName>
    </recommendedName>
</protein>
<dbReference type="PANTHER" id="PTHR12677:SF59">
    <property type="entry name" value="GOLGI APPARATUS MEMBRANE PROTEIN TVP38-RELATED"/>
    <property type="match status" value="1"/>
</dbReference>
<dbReference type="InterPro" id="IPR032816">
    <property type="entry name" value="VTT_dom"/>
</dbReference>
<evidence type="ECO:0000259" key="7">
    <source>
        <dbReference type="Pfam" id="PF09335"/>
    </source>
</evidence>
<evidence type="ECO:0000313" key="9">
    <source>
        <dbReference type="Proteomes" id="UP000563151"/>
    </source>
</evidence>
<name>A0A923IZG0_CLOTT</name>
<dbReference type="EMBL" id="JAAZWO010000004">
    <property type="protein sequence ID" value="MBC2396957.1"/>
    <property type="molecule type" value="Genomic_DNA"/>
</dbReference>
<feature type="transmembrane region" description="Helical" evidence="6">
    <location>
        <begin position="51"/>
        <end position="75"/>
    </location>
</feature>
<evidence type="ECO:0000256" key="2">
    <source>
        <dbReference type="ARBA" id="ARBA00022475"/>
    </source>
</evidence>
<evidence type="ECO:0000256" key="4">
    <source>
        <dbReference type="ARBA" id="ARBA00022989"/>
    </source>
</evidence>
<feature type="transmembrane region" description="Helical" evidence="6">
    <location>
        <begin position="203"/>
        <end position="221"/>
    </location>
</feature>
<feature type="domain" description="VTT" evidence="7">
    <location>
        <begin position="76"/>
        <end position="194"/>
    </location>
</feature>
<evidence type="ECO:0000313" key="8">
    <source>
        <dbReference type="EMBL" id="MBC2396957.1"/>
    </source>
</evidence>
<dbReference type="Proteomes" id="UP000563151">
    <property type="component" value="Unassembled WGS sequence"/>
</dbReference>
<proteinExistence type="inferred from homology"/>
<dbReference type="PANTHER" id="PTHR12677">
    <property type="entry name" value="GOLGI APPARATUS MEMBRANE PROTEIN TVP38-RELATED"/>
    <property type="match status" value="1"/>
</dbReference>
<organism evidence="8 9">
    <name type="scientific">Clostridium tetanomorphum</name>
    <dbReference type="NCBI Taxonomy" id="1553"/>
    <lineage>
        <taxon>Bacteria</taxon>
        <taxon>Bacillati</taxon>
        <taxon>Bacillota</taxon>
        <taxon>Clostridia</taxon>
        <taxon>Eubacteriales</taxon>
        <taxon>Clostridiaceae</taxon>
        <taxon>Clostridium</taxon>
    </lineage>
</organism>
<feature type="transmembrane region" description="Helical" evidence="6">
    <location>
        <begin position="87"/>
        <end position="112"/>
    </location>
</feature>
<keyword evidence="3 6" id="KW-0812">Transmembrane</keyword>
<dbReference type="AlphaFoldDB" id="A0A923IZG0"/>
<reference evidence="8 9" key="1">
    <citation type="submission" date="2020-04" db="EMBL/GenBank/DDBJ databases">
        <title>Genomic insights into acetone-butanol-ethanol (ABE) fermentation by sequencing solventogenic clostridia strains.</title>
        <authorList>
            <person name="Brown S."/>
        </authorList>
    </citation>
    <scope>NUCLEOTIDE SEQUENCE [LARGE SCALE GENOMIC DNA]</scope>
    <source>
        <strain evidence="8 9">DJ011</strain>
    </source>
</reference>
<feature type="transmembrane region" description="Helical" evidence="6">
    <location>
        <begin position="12"/>
        <end position="31"/>
    </location>
</feature>
<dbReference type="Pfam" id="PF09335">
    <property type="entry name" value="VTT_dom"/>
    <property type="match status" value="1"/>
</dbReference>
<feature type="transmembrane region" description="Helical" evidence="6">
    <location>
        <begin position="144"/>
        <end position="167"/>
    </location>
</feature>
<keyword evidence="9" id="KW-1185">Reference proteome</keyword>
<evidence type="ECO:0000256" key="3">
    <source>
        <dbReference type="ARBA" id="ARBA00022692"/>
    </source>
</evidence>
<keyword evidence="5 6" id="KW-0472">Membrane</keyword>
<keyword evidence="4 6" id="KW-1133">Transmembrane helix</keyword>